<keyword evidence="2" id="KW-0813">Transport</keyword>
<dbReference type="EMBL" id="CP023668">
    <property type="protein sequence ID" value="ATG97666.1"/>
    <property type="molecule type" value="Genomic_DNA"/>
</dbReference>
<protein>
    <submittedName>
        <fullName evidence="10">Preprotein translocase subunit SecE</fullName>
    </submittedName>
</protein>
<evidence type="ECO:0000256" key="7">
    <source>
        <dbReference type="ARBA" id="ARBA00023136"/>
    </source>
</evidence>
<keyword evidence="11" id="KW-1185">Reference proteome</keyword>
<evidence type="ECO:0000256" key="3">
    <source>
        <dbReference type="ARBA" id="ARBA00022692"/>
    </source>
</evidence>
<evidence type="ECO:0000256" key="5">
    <source>
        <dbReference type="ARBA" id="ARBA00022989"/>
    </source>
</evidence>
<feature type="compositionally biased region" description="Basic and acidic residues" evidence="8">
    <location>
        <begin position="1"/>
        <end position="10"/>
    </location>
</feature>
<evidence type="ECO:0000313" key="11">
    <source>
        <dbReference type="Proteomes" id="UP000232227"/>
    </source>
</evidence>
<dbReference type="InterPro" id="IPR001901">
    <property type="entry name" value="Translocase_SecE/Sec61-g"/>
</dbReference>
<accession>A0A291ISI1</accession>
<dbReference type="RefSeq" id="WP_096862954.1">
    <property type="nucleotide sequence ID" value="NZ_CP023668.1"/>
</dbReference>
<name>A0A291ISI1_9MOLU</name>
<sequence length="140" mass="16522">MTEQEKELKKEQKRLKKEAKAKAKVEKSRIKAKKRAGNGEAADGDEPSTKRVVKEKEMKKNLYNRKNFKRKAEKEKTDWKLGFKEFPVKMVKEVNKIQWSGKRNLTNKFIQVIIFMLVFAVVFYLIDWGFQALFTAIHVI</sequence>
<reference evidence="10 11" key="1">
    <citation type="submission" date="2017-09" db="EMBL/GenBank/DDBJ databases">
        <title>SPAdes assembly of the Mesoplasma lactucae genome.</title>
        <authorList>
            <person name="Knight T.F."/>
            <person name="Rubinstein R."/>
            <person name="Citino T."/>
        </authorList>
    </citation>
    <scope>NUCLEOTIDE SEQUENCE [LARGE SCALE GENOMIC DNA]</scope>
    <source>
        <strain evidence="10 11">831-C4</strain>
    </source>
</reference>
<feature type="compositionally biased region" description="Basic and acidic residues" evidence="8">
    <location>
        <begin position="18"/>
        <end position="29"/>
    </location>
</feature>
<dbReference type="GO" id="GO:0008320">
    <property type="term" value="F:protein transmembrane transporter activity"/>
    <property type="evidence" value="ECO:0007669"/>
    <property type="project" value="InterPro"/>
</dbReference>
<keyword evidence="6" id="KW-0811">Translocation</keyword>
<gene>
    <name evidence="10" type="primary">secE</name>
    <name evidence="10" type="ORF">CP520_02920</name>
</gene>
<evidence type="ECO:0000256" key="6">
    <source>
        <dbReference type="ARBA" id="ARBA00023010"/>
    </source>
</evidence>
<evidence type="ECO:0000256" key="4">
    <source>
        <dbReference type="ARBA" id="ARBA00022927"/>
    </source>
</evidence>
<dbReference type="AlphaFoldDB" id="A0A291ISI1"/>
<dbReference type="OrthoDB" id="401222at2"/>
<evidence type="ECO:0000256" key="2">
    <source>
        <dbReference type="ARBA" id="ARBA00022448"/>
    </source>
</evidence>
<dbReference type="GO" id="GO:0006886">
    <property type="term" value="P:intracellular protein transport"/>
    <property type="evidence" value="ECO:0007669"/>
    <property type="project" value="InterPro"/>
</dbReference>
<keyword evidence="5 9" id="KW-1133">Transmembrane helix</keyword>
<dbReference type="GO" id="GO:0009306">
    <property type="term" value="P:protein secretion"/>
    <property type="evidence" value="ECO:0007669"/>
    <property type="project" value="InterPro"/>
</dbReference>
<dbReference type="GO" id="GO:0006605">
    <property type="term" value="P:protein targeting"/>
    <property type="evidence" value="ECO:0007669"/>
    <property type="project" value="InterPro"/>
</dbReference>
<keyword evidence="7 9" id="KW-0472">Membrane</keyword>
<dbReference type="Gene3D" id="1.20.5.1030">
    <property type="entry name" value="Preprotein translocase secy subunit"/>
    <property type="match status" value="1"/>
</dbReference>
<dbReference type="GO" id="GO:0016020">
    <property type="term" value="C:membrane"/>
    <property type="evidence" value="ECO:0007669"/>
    <property type="project" value="UniProtKB-SubCell"/>
</dbReference>
<dbReference type="NCBIfam" id="TIGR00964">
    <property type="entry name" value="secE_bact"/>
    <property type="match status" value="1"/>
</dbReference>
<evidence type="ECO:0000256" key="1">
    <source>
        <dbReference type="ARBA" id="ARBA00004370"/>
    </source>
</evidence>
<organism evidence="10 11">
    <name type="scientific">Mesoplasma lactucae ATCC 49193</name>
    <dbReference type="NCBI Taxonomy" id="81460"/>
    <lineage>
        <taxon>Bacteria</taxon>
        <taxon>Bacillati</taxon>
        <taxon>Mycoplasmatota</taxon>
        <taxon>Mollicutes</taxon>
        <taxon>Entomoplasmatales</taxon>
        <taxon>Entomoplasmataceae</taxon>
        <taxon>Mesoplasma</taxon>
    </lineage>
</organism>
<keyword evidence="4" id="KW-0653">Protein transport</keyword>
<comment type="subcellular location">
    <subcellularLocation>
        <location evidence="1">Membrane</location>
    </subcellularLocation>
</comment>
<evidence type="ECO:0000256" key="8">
    <source>
        <dbReference type="SAM" id="MobiDB-lite"/>
    </source>
</evidence>
<feature type="compositionally biased region" description="Basic and acidic residues" evidence="8">
    <location>
        <begin position="47"/>
        <end position="56"/>
    </location>
</feature>
<dbReference type="InterPro" id="IPR038379">
    <property type="entry name" value="SecE_sf"/>
</dbReference>
<keyword evidence="3 9" id="KW-0812">Transmembrane</keyword>
<proteinExistence type="predicted"/>
<feature type="transmembrane region" description="Helical" evidence="9">
    <location>
        <begin position="109"/>
        <end position="126"/>
    </location>
</feature>
<dbReference type="Pfam" id="PF00584">
    <property type="entry name" value="SecE"/>
    <property type="match status" value="1"/>
</dbReference>
<dbReference type="InterPro" id="IPR005807">
    <property type="entry name" value="SecE_bac"/>
</dbReference>
<dbReference type="KEGG" id="mlac:CP520_02920"/>
<feature type="region of interest" description="Disordered" evidence="8">
    <location>
        <begin position="1"/>
        <end position="56"/>
    </location>
</feature>
<evidence type="ECO:0000256" key="9">
    <source>
        <dbReference type="SAM" id="Phobius"/>
    </source>
</evidence>
<evidence type="ECO:0000313" key="10">
    <source>
        <dbReference type="EMBL" id="ATG97666.1"/>
    </source>
</evidence>
<dbReference type="Proteomes" id="UP000232227">
    <property type="component" value="Chromosome"/>
</dbReference>